<dbReference type="Proteomes" id="UP001583177">
    <property type="component" value="Unassembled WGS sequence"/>
</dbReference>
<reference evidence="1 2" key="1">
    <citation type="journal article" date="2024" name="IMA Fungus">
        <title>IMA Genome - F19 : A genome assembly and annotation guide to empower mycologists, including annotated draft genome sequences of Ceratocystis pirilliformis, Diaporthe australafricana, Fusarium ophioides, Paecilomyces lecythidis, and Sporothrix stenoceras.</title>
        <authorList>
            <person name="Aylward J."/>
            <person name="Wilson A.M."/>
            <person name="Visagie C.M."/>
            <person name="Spraker J."/>
            <person name="Barnes I."/>
            <person name="Buitendag C."/>
            <person name="Ceriani C."/>
            <person name="Del Mar Angel L."/>
            <person name="du Plessis D."/>
            <person name="Fuchs T."/>
            <person name="Gasser K."/>
            <person name="Kramer D."/>
            <person name="Li W."/>
            <person name="Munsamy K."/>
            <person name="Piso A."/>
            <person name="Price J.L."/>
            <person name="Sonnekus B."/>
            <person name="Thomas C."/>
            <person name="van der Nest A."/>
            <person name="van Dijk A."/>
            <person name="van Heerden A."/>
            <person name="van Vuuren N."/>
            <person name="Yilmaz N."/>
            <person name="Duong T.A."/>
            <person name="van der Merwe N.A."/>
            <person name="Wingfield M.J."/>
            <person name="Wingfield B.D."/>
        </authorList>
    </citation>
    <scope>NUCLEOTIDE SEQUENCE [LARGE SCALE GENOMIC DNA]</scope>
    <source>
        <strain evidence="1 2">CMW 18300</strain>
    </source>
</reference>
<dbReference type="EMBL" id="JAWRVE010000004">
    <property type="protein sequence ID" value="KAL1882269.1"/>
    <property type="molecule type" value="Genomic_DNA"/>
</dbReference>
<proteinExistence type="predicted"/>
<name>A0ABR3Y2P2_9PEZI</name>
<gene>
    <name evidence="1" type="ORF">Daus18300_000755</name>
</gene>
<comment type="caution">
    <text evidence="1">The sequence shown here is derived from an EMBL/GenBank/DDBJ whole genome shotgun (WGS) entry which is preliminary data.</text>
</comment>
<sequence>MKRATVEEAENYCKQSAQAAHQAQTSHVFRTAKQINMFFNTKSVLFFLAALATTNAAVLPERDAALDARATAQDIKGCWSGAFTCANACNAVLQNEGYQCLKHSGGSDYCCVKL</sequence>
<evidence type="ECO:0000313" key="1">
    <source>
        <dbReference type="EMBL" id="KAL1882269.1"/>
    </source>
</evidence>
<evidence type="ECO:0000313" key="2">
    <source>
        <dbReference type="Proteomes" id="UP001583177"/>
    </source>
</evidence>
<organism evidence="1 2">
    <name type="scientific">Diaporthe australafricana</name>
    <dbReference type="NCBI Taxonomy" id="127596"/>
    <lineage>
        <taxon>Eukaryota</taxon>
        <taxon>Fungi</taxon>
        <taxon>Dikarya</taxon>
        <taxon>Ascomycota</taxon>
        <taxon>Pezizomycotina</taxon>
        <taxon>Sordariomycetes</taxon>
        <taxon>Sordariomycetidae</taxon>
        <taxon>Diaporthales</taxon>
        <taxon>Diaporthaceae</taxon>
        <taxon>Diaporthe</taxon>
    </lineage>
</organism>
<protein>
    <submittedName>
        <fullName evidence="1">Uncharacterized protein</fullName>
    </submittedName>
</protein>
<keyword evidence="2" id="KW-1185">Reference proteome</keyword>
<accession>A0ABR3Y2P2</accession>